<dbReference type="Proteomes" id="UP001165063">
    <property type="component" value="Unassembled WGS sequence"/>
</dbReference>
<feature type="compositionally biased region" description="Low complexity" evidence="1">
    <location>
        <begin position="181"/>
        <end position="198"/>
    </location>
</feature>
<feature type="compositionally biased region" description="Polar residues" evidence="1">
    <location>
        <begin position="242"/>
        <end position="262"/>
    </location>
</feature>
<evidence type="ECO:0000256" key="1">
    <source>
        <dbReference type="SAM" id="MobiDB-lite"/>
    </source>
</evidence>
<organism evidence="2 3">
    <name type="scientific">Ambrosiozyma monospora</name>
    <name type="common">Yeast</name>
    <name type="synonym">Endomycopsis monosporus</name>
    <dbReference type="NCBI Taxonomy" id="43982"/>
    <lineage>
        <taxon>Eukaryota</taxon>
        <taxon>Fungi</taxon>
        <taxon>Dikarya</taxon>
        <taxon>Ascomycota</taxon>
        <taxon>Saccharomycotina</taxon>
        <taxon>Pichiomycetes</taxon>
        <taxon>Pichiales</taxon>
        <taxon>Pichiaceae</taxon>
        <taxon>Ambrosiozyma</taxon>
    </lineage>
</organism>
<protein>
    <submittedName>
        <fullName evidence="2">Unnamed protein product</fullName>
    </submittedName>
</protein>
<name>A0A9W6YW44_AMBMO</name>
<keyword evidence="3" id="KW-1185">Reference proteome</keyword>
<reference evidence="2" key="1">
    <citation type="submission" date="2023-04" db="EMBL/GenBank/DDBJ databases">
        <title>Ambrosiozyma monospora NBRC 1965.</title>
        <authorList>
            <person name="Ichikawa N."/>
            <person name="Sato H."/>
            <person name="Tonouchi N."/>
        </authorList>
    </citation>
    <scope>NUCLEOTIDE SEQUENCE</scope>
    <source>
        <strain evidence="2">NBRC 1965</strain>
    </source>
</reference>
<proteinExistence type="predicted"/>
<gene>
    <name evidence="2" type="ORF">Amon01_000202300</name>
</gene>
<feature type="region of interest" description="Disordered" evidence="1">
    <location>
        <begin position="411"/>
        <end position="431"/>
    </location>
</feature>
<feature type="compositionally biased region" description="Low complexity" evidence="1">
    <location>
        <begin position="263"/>
        <end position="281"/>
    </location>
</feature>
<dbReference type="AlphaFoldDB" id="A0A9W6YW44"/>
<accession>A0A9W6YW44</accession>
<feature type="region of interest" description="Disordered" evidence="1">
    <location>
        <begin position="159"/>
        <end position="229"/>
    </location>
</feature>
<evidence type="ECO:0000313" key="3">
    <source>
        <dbReference type="Proteomes" id="UP001165063"/>
    </source>
</evidence>
<evidence type="ECO:0000313" key="2">
    <source>
        <dbReference type="EMBL" id="GMG21484.1"/>
    </source>
</evidence>
<sequence>MLDYVKDMAASVEVRHLKEVHVTDELGSHFVCQGDESLSLGRLYKVEVVKRIIQPQIMFAQAPIISNSPLPPVDATPVSPGSPTTISTVNRSPFAEQVVDKSPSLRAVSPTIRGPSPVASSVGSPFSNFQNPIVKNMSPVVVKAFTPFAVKSIVPTVVKSPTPSEKQPLEKTTAIKPTSPPLKSVSGSPVVKSVTGSPIRTMPNLVSPAVKPNSKAPSPAGNASRSRVVSPAINGMSVASLTGDMKSQSPVPISRLHTPSNMSLARSVSSSHHSENLSSAVQSPVPLSAPFQRALDIGSDELLVSQMIDTPKTPTPTLREVPAVISASPLPAVPGSIQSNANSIVDGSRELRSVNDGSQVNLSTSTLKFPSIVPRDDFVVVDPIESQIQHSITSQHSNLSAAEVVSKSPVEKSTRATMDHNDESDYDILSGTDYDELDDLDEFIHTA</sequence>
<comment type="caution">
    <text evidence="2">The sequence shown here is derived from an EMBL/GenBank/DDBJ whole genome shotgun (WGS) entry which is preliminary data.</text>
</comment>
<feature type="compositionally biased region" description="Basic and acidic residues" evidence="1">
    <location>
        <begin position="411"/>
        <end position="423"/>
    </location>
</feature>
<feature type="region of interest" description="Disordered" evidence="1">
    <location>
        <begin position="242"/>
        <end position="282"/>
    </location>
</feature>
<dbReference type="EMBL" id="BSXU01000682">
    <property type="protein sequence ID" value="GMG21484.1"/>
    <property type="molecule type" value="Genomic_DNA"/>
</dbReference>